<organism evidence="1">
    <name type="scientific">termite gut metagenome</name>
    <dbReference type="NCBI Taxonomy" id="433724"/>
    <lineage>
        <taxon>unclassified sequences</taxon>
        <taxon>metagenomes</taxon>
        <taxon>organismal metagenomes</taxon>
    </lineage>
</organism>
<name>A0A5J4PED6_9ZZZZ</name>
<feature type="non-terminal residue" evidence="1">
    <location>
        <position position="28"/>
    </location>
</feature>
<keyword evidence="1" id="KW-0378">Hydrolase</keyword>
<dbReference type="PROSITE" id="PS51257">
    <property type="entry name" value="PROKAR_LIPOPROTEIN"/>
    <property type="match status" value="1"/>
</dbReference>
<protein>
    <submittedName>
        <fullName evidence="1">Bis(5'-nucleosyl)-tetraphosphatase symmetrical</fullName>
        <ecNumber evidence="1">3.6.1.41</ecNumber>
    </submittedName>
</protein>
<dbReference type="EC" id="3.6.1.41" evidence="1"/>
<dbReference type="GO" id="GO:0008803">
    <property type="term" value="F:bis(5'-nucleosyl)-tetraphosphatase (symmetrical) activity"/>
    <property type="evidence" value="ECO:0007669"/>
    <property type="project" value="UniProtKB-EC"/>
</dbReference>
<comment type="caution">
    <text evidence="1">The sequence shown here is derived from an EMBL/GenBank/DDBJ whole genome shotgun (WGS) entry which is preliminary data.</text>
</comment>
<sequence length="28" mass="3107">MKKIILFILLTGYSCIYAQNKTGLTTDG</sequence>
<accession>A0A5J4PED6</accession>
<dbReference type="AlphaFoldDB" id="A0A5J4PED6"/>
<evidence type="ECO:0000313" key="1">
    <source>
        <dbReference type="EMBL" id="KAA6307320.1"/>
    </source>
</evidence>
<reference evidence="1" key="1">
    <citation type="submission" date="2019-03" db="EMBL/GenBank/DDBJ databases">
        <title>Single cell metagenomics reveals metabolic interactions within the superorganism composed of flagellate Streblomastix strix and complex community of Bacteroidetes bacteria on its surface.</title>
        <authorList>
            <person name="Treitli S.C."/>
            <person name="Kolisko M."/>
            <person name="Husnik F."/>
            <person name="Keeling P."/>
            <person name="Hampl V."/>
        </authorList>
    </citation>
    <scope>NUCLEOTIDE SEQUENCE</scope>
    <source>
        <strain evidence="1">STM</strain>
    </source>
</reference>
<gene>
    <name evidence="1" type="ORF">EZS27_041013</name>
</gene>
<dbReference type="EMBL" id="SNRY01009259">
    <property type="protein sequence ID" value="KAA6307320.1"/>
    <property type="molecule type" value="Genomic_DNA"/>
</dbReference>
<proteinExistence type="predicted"/>